<evidence type="ECO:0000313" key="2">
    <source>
        <dbReference type="Proteomes" id="UP001165083"/>
    </source>
</evidence>
<proteinExistence type="predicted"/>
<dbReference type="EMBL" id="BSXW01001252">
    <property type="protein sequence ID" value="GMF35158.1"/>
    <property type="molecule type" value="Genomic_DNA"/>
</dbReference>
<sequence length="152" mass="15820">MRERDGAVEVCATDAFGAVDSHEHGDSPRDVDAEPGAVGLIGERDLVVDAHAEADHDEGAEELGQTLADVRAVGDEPFLVVLCVALVLAAVSVVQRDFAAVDDAVPVVMRVVEHGVGGGGRFVGRGDVGLRVRLHLGWVCSGGCEGVRETVK</sequence>
<name>A0A9W7CKX2_9STRA</name>
<keyword evidence="2" id="KW-1185">Reference proteome</keyword>
<dbReference type="AlphaFoldDB" id="A0A9W7CKX2"/>
<reference evidence="1" key="1">
    <citation type="submission" date="2023-04" db="EMBL/GenBank/DDBJ databases">
        <title>Phytophthora lilii NBRC 32176.</title>
        <authorList>
            <person name="Ichikawa N."/>
            <person name="Sato H."/>
            <person name="Tonouchi N."/>
        </authorList>
    </citation>
    <scope>NUCLEOTIDE SEQUENCE</scope>
    <source>
        <strain evidence="1">NBRC 32176</strain>
    </source>
</reference>
<protein>
    <submittedName>
        <fullName evidence="1">Unnamed protein product</fullName>
    </submittedName>
</protein>
<organism evidence="1 2">
    <name type="scientific">Phytophthora lilii</name>
    <dbReference type="NCBI Taxonomy" id="2077276"/>
    <lineage>
        <taxon>Eukaryota</taxon>
        <taxon>Sar</taxon>
        <taxon>Stramenopiles</taxon>
        <taxon>Oomycota</taxon>
        <taxon>Peronosporomycetes</taxon>
        <taxon>Peronosporales</taxon>
        <taxon>Peronosporaceae</taxon>
        <taxon>Phytophthora</taxon>
    </lineage>
</organism>
<evidence type="ECO:0000313" key="1">
    <source>
        <dbReference type="EMBL" id="GMF35158.1"/>
    </source>
</evidence>
<dbReference type="Proteomes" id="UP001165083">
    <property type="component" value="Unassembled WGS sequence"/>
</dbReference>
<comment type="caution">
    <text evidence="1">The sequence shown here is derived from an EMBL/GenBank/DDBJ whole genome shotgun (WGS) entry which is preliminary data.</text>
</comment>
<accession>A0A9W7CKX2</accession>
<gene>
    <name evidence="1" type="ORF">Plil01_001494700</name>
</gene>